<evidence type="ECO:0000256" key="12">
    <source>
        <dbReference type="RuleBase" id="RU003874"/>
    </source>
</evidence>
<dbReference type="InterPro" id="IPR036266">
    <property type="entry name" value="SecA_Wing/Scaffold_sf"/>
</dbReference>
<dbReference type="Proteomes" id="UP000295497">
    <property type="component" value="Chromosome"/>
</dbReference>
<dbReference type="PROSITE" id="PS51196">
    <property type="entry name" value="SECA_MOTOR_DEAD"/>
    <property type="match status" value="1"/>
</dbReference>
<evidence type="ECO:0000256" key="2">
    <source>
        <dbReference type="ARBA" id="ARBA00022448"/>
    </source>
</evidence>
<dbReference type="Pfam" id="PF07517">
    <property type="entry name" value="SecA_DEAD"/>
    <property type="match status" value="1"/>
</dbReference>
<accession>A0A4P2QFH1</accession>
<dbReference type="Gene3D" id="1.10.3060.10">
    <property type="entry name" value="Helical scaffold and wing domains of SecA"/>
    <property type="match status" value="2"/>
</dbReference>
<dbReference type="NCBIfam" id="TIGR00963">
    <property type="entry name" value="secA"/>
    <property type="match status" value="1"/>
</dbReference>
<dbReference type="PROSITE" id="PS51192">
    <property type="entry name" value="HELICASE_ATP_BIND_1"/>
    <property type="match status" value="1"/>
</dbReference>
<dbReference type="InterPro" id="IPR044722">
    <property type="entry name" value="SecA_SF2_C"/>
</dbReference>
<dbReference type="SUPFAM" id="SSF81886">
    <property type="entry name" value="Helical scaffold and wing domains of SecA"/>
    <property type="match status" value="2"/>
</dbReference>
<organism evidence="17 18">
    <name type="scientific">Sorangium cellulosum</name>
    <name type="common">Polyangium cellulosum</name>
    <dbReference type="NCBI Taxonomy" id="56"/>
    <lineage>
        <taxon>Bacteria</taxon>
        <taxon>Pseudomonadati</taxon>
        <taxon>Myxococcota</taxon>
        <taxon>Polyangia</taxon>
        <taxon>Polyangiales</taxon>
        <taxon>Polyangiaceae</taxon>
        <taxon>Sorangium</taxon>
    </lineage>
</organism>
<evidence type="ECO:0000313" key="17">
    <source>
        <dbReference type="EMBL" id="AUX27963.1"/>
    </source>
</evidence>
<evidence type="ECO:0000256" key="7">
    <source>
        <dbReference type="ARBA" id="ARBA00022927"/>
    </source>
</evidence>
<dbReference type="PROSITE" id="PS51194">
    <property type="entry name" value="HELICASE_CTER"/>
    <property type="match status" value="1"/>
</dbReference>
<dbReference type="GO" id="GO:0043952">
    <property type="term" value="P:protein transport by the Sec complex"/>
    <property type="evidence" value="ECO:0007669"/>
    <property type="project" value="TreeGrafter"/>
</dbReference>
<dbReference type="GO" id="GO:0006605">
    <property type="term" value="P:protein targeting"/>
    <property type="evidence" value="ECO:0007669"/>
    <property type="project" value="UniProtKB-UniRule"/>
</dbReference>
<keyword evidence="5 11" id="KW-0547">Nucleotide-binding</keyword>
<dbReference type="SUPFAM" id="SSF81767">
    <property type="entry name" value="Pre-protein crosslinking domain of SecA"/>
    <property type="match status" value="1"/>
</dbReference>
<dbReference type="PROSITE" id="PS01312">
    <property type="entry name" value="SECA"/>
    <property type="match status" value="1"/>
</dbReference>
<keyword evidence="9 11" id="KW-0811">Translocation</keyword>
<dbReference type="GO" id="GO:0017038">
    <property type="term" value="P:protein import"/>
    <property type="evidence" value="ECO:0007669"/>
    <property type="project" value="InterPro"/>
</dbReference>
<dbReference type="InterPro" id="IPR000185">
    <property type="entry name" value="SecA"/>
</dbReference>
<feature type="binding site" evidence="11">
    <location>
        <position position="579"/>
    </location>
    <ligand>
        <name>ATP</name>
        <dbReference type="ChEBI" id="CHEBI:30616"/>
    </ligand>
</feature>
<dbReference type="EC" id="7.4.2.8" evidence="11"/>
<evidence type="ECO:0000259" key="16">
    <source>
        <dbReference type="PROSITE" id="PS51196"/>
    </source>
</evidence>
<feature type="binding site" evidence="11">
    <location>
        <position position="166"/>
    </location>
    <ligand>
        <name>ATP</name>
        <dbReference type="ChEBI" id="CHEBI:30616"/>
    </ligand>
</feature>
<comment type="function">
    <text evidence="11">Part of the Sec protein translocase complex. Interacts with the SecYEG preprotein conducting channel. Has a central role in coupling the hydrolysis of ATP to the transfer of proteins into and across the cell membrane, serving as an ATP-driven molecular motor driving the stepwise translocation of polypeptide chains across the membrane.</text>
</comment>
<dbReference type="Pfam" id="PF21090">
    <property type="entry name" value="P-loop_SecA"/>
    <property type="match status" value="1"/>
</dbReference>
<evidence type="ECO:0000259" key="14">
    <source>
        <dbReference type="PROSITE" id="PS51192"/>
    </source>
</evidence>
<dbReference type="Gene3D" id="3.90.1440.10">
    <property type="entry name" value="SecA, preprotein cross-linking domain"/>
    <property type="match status" value="1"/>
</dbReference>
<sequence>MVAGARAWSAGRAGASARRRASTEEEAGAIRAAGGIASAASSTERAVPELRDARGATTFAFLGRTLSSHLTAAEPRHVKMFTWAMKKIFGTSHERAIRRMRPRVEAIGRMEPELQKLSDAELRAKTAEFKEKLSNGATLDDILIPAFAVCREASKRALKMRHYDVQLIGGMVLHNGCIAEMRTGEGKTLVATLPCYLNALEGKGVHVVTVNDYLARRDAEWMGKLYGFLGLSTGVVVNQQGDAEKREAYRCDITYGQNNEFGFDYLRDNMKFSALEYAQRPLHYAIVDEVDSILIDEARTPLIISGQGERSSDKYRTINEVIPQLRNEEHFAVDEKGHSVTLTDEGVETAERLLAALKVLKGTNLYDPVNLETLHILNQCLRAHTLYKRDVNYMVRDGKVLIIDEFTGRVLAGRRWSDGLHQAVEAKENVRIQEESRTMATITFQNLFRLYKKLSGMTGTADTEAAEFHSTYKLDVVIIPTNKPVIRVDYEDLVYKTEKEKFTAVINEILEKHELGQPILVGTTSVEKSTAISRILTKRGVKHNVLNAKHHENEAYVVAQAGRKGAITVSTNMAGRGTDIILGGNAEMLAKLKFKEQNRQPEAEPEAFEALVEELKKECTAEGNEIRELGGLYILGTERHESRRIDNQLRGRAGRQGDPGTSKFYLSLEDDLMRIFAGDRVKNLMERMGMPDDEPIEHPWVTKSVENAQKKVEERNFDIRKNLLEYDDVMSAQRKTIYDMRQSLLLGRYSPEILDEEGKPTGEKRTIKPLASIVELVRPDVGYLLGMFANDPVMPLDEDGNRREIVRKDFEKTDRFVELENLQRELYTRWGVKVELESRADKVLEIYDECAELVPQALTEQRERLLDLMDRLIGAMVEESCPARKPPEDWDWGGIFQGFREHFGVELPDDVAHIGDQEALAHELYDRAEKAYEKREEEIGVELSLRIFRHLYLEELDKAWVDHLTDMDHLRDGIGLRGYGQKDPKQEYKKEGYNMFVNMVARVSSNVVTKLFSVNVRRAEQEEAQIEAADRQRHAAALLDAVAQHDESLPIGANPAAALPQPAVTQEQECPCGSGKPFNKCHGAEDEATV</sequence>
<dbReference type="PRINTS" id="PR00906">
    <property type="entry name" value="SECA"/>
</dbReference>
<dbReference type="FunFam" id="3.40.50.300:FF:000113">
    <property type="entry name" value="Preprotein translocase subunit SecA"/>
    <property type="match status" value="1"/>
</dbReference>
<comment type="catalytic activity">
    <reaction evidence="11">
        <text>ATP + H2O + cellular proteinSide 1 = ADP + phosphate + cellular proteinSide 2.</text>
        <dbReference type="EC" id="7.4.2.8"/>
    </reaction>
</comment>
<dbReference type="GO" id="GO:0005524">
    <property type="term" value="F:ATP binding"/>
    <property type="evidence" value="ECO:0007669"/>
    <property type="project" value="UniProtKB-UniRule"/>
</dbReference>
<dbReference type="GO" id="GO:0005829">
    <property type="term" value="C:cytosol"/>
    <property type="evidence" value="ECO:0007669"/>
    <property type="project" value="TreeGrafter"/>
</dbReference>
<dbReference type="InterPro" id="IPR020937">
    <property type="entry name" value="SecA_CS"/>
</dbReference>
<dbReference type="Pfam" id="PF07516">
    <property type="entry name" value="SecA_SW"/>
    <property type="match status" value="2"/>
</dbReference>
<dbReference type="AlphaFoldDB" id="A0A4P2QFH1"/>
<dbReference type="NCBIfam" id="NF009538">
    <property type="entry name" value="PRK12904.1"/>
    <property type="match status" value="1"/>
</dbReference>
<keyword evidence="7 11" id="KW-0653">Protein transport</keyword>
<dbReference type="InterPro" id="IPR014018">
    <property type="entry name" value="SecA_motor_DEAD"/>
</dbReference>
<feature type="region of interest" description="Disordered" evidence="13">
    <location>
        <begin position="1052"/>
        <end position="1090"/>
    </location>
</feature>
<dbReference type="Pfam" id="PF01043">
    <property type="entry name" value="SecA_PP_bind"/>
    <property type="match status" value="1"/>
</dbReference>
<dbReference type="CDD" id="cd18803">
    <property type="entry name" value="SF2_C_secA"/>
    <property type="match status" value="1"/>
</dbReference>
<dbReference type="InterPro" id="IPR011115">
    <property type="entry name" value="SecA_DEAD"/>
</dbReference>
<dbReference type="GO" id="GO:0008564">
    <property type="term" value="F:protein-exporting ATPase activity"/>
    <property type="evidence" value="ECO:0007669"/>
    <property type="project" value="UniProtKB-EC"/>
</dbReference>
<evidence type="ECO:0000256" key="6">
    <source>
        <dbReference type="ARBA" id="ARBA00022840"/>
    </source>
</evidence>
<reference evidence="17 18" key="1">
    <citation type="submission" date="2015-09" db="EMBL/GenBank/DDBJ databases">
        <title>Sorangium comparison.</title>
        <authorList>
            <person name="Zaburannyi N."/>
            <person name="Bunk B."/>
            <person name="Overmann J."/>
            <person name="Mueller R."/>
        </authorList>
    </citation>
    <scope>NUCLEOTIDE SEQUENCE [LARGE SCALE GENOMIC DNA]</scope>
    <source>
        <strain evidence="17 18">So ce836</strain>
    </source>
</reference>
<dbReference type="InterPro" id="IPR011130">
    <property type="entry name" value="SecA_preprotein_X-link_dom"/>
</dbReference>
<proteinExistence type="inferred from homology"/>
<dbReference type="SMART" id="SM00958">
    <property type="entry name" value="SecA_PP_bind"/>
    <property type="match status" value="1"/>
</dbReference>
<dbReference type="InterPro" id="IPR027417">
    <property type="entry name" value="P-loop_NTPase"/>
</dbReference>
<keyword evidence="2 11" id="KW-0813">Transport</keyword>
<dbReference type="HAMAP" id="MF_01382">
    <property type="entry name" value="SecA"/>
    <property type="match status" value="1"/>
</dbReference>
<dbReference type="InterPro" id="IPR036670">
    <property type="entry name" value="SecA_X-link_sf"/>
</dbReference>
<comment type="subunit">
    <text evidence="11">Monomer and homodimer. Part of the essential Sec protein translocation apparatus which comprises SecA, SecYEG and auxiliary proteins SecDF. Other proteins may also be involved.</text>
</comment>
<evidence type="ECO:0000259" key="15">
    <source>
        <dbReference type="PROSITE" id="PS51194"/>
    </source>
</evidence>
<evidence type="ECO:0000256" key="13">
    <source>
        <dbReference type="SAM" id="MobiDB-lite"/>
    </source>
</evidence>
<gene>
    <name evidence="11 17" type="primary">secA</name>
    <name evidence="17" type="ORF">SOCE836_000300</name>
</gene>
<feature type="domain" description="SecA family profile" evidence="16">
    <location>
        <begin position="82"/>
        <end position="697"/>
    </location>
</feature>
<keyword evidence="8 11" id="KW-1278">Translocase</keyword>
<evidence type="ECO:0000256" key="4">
    <source>
        <dbReference type="ARBA" id="ARBA00022490"/>
    </source>
</evidence>
<evidence type="ECO:0000256" key="9">
    <source>
        <dbReference type="ARBA" id="ARBA00023010"/>
    </source>
</evidence>
<dbReference type="CDD" id="cd17928">
    <property type="entry name" value="DEXDc_SecA"/>
    <property type="match status" value="1"/>
</dbReference>
<feature type="domain" description="Helicase C-terminal" evidence="15">
    <location>
        <begin position="489"/>
        <end position="713"/>
    </location>
</feature>
<keyword evidence="6 11" id="KW-0067">ATP-binding</keyword>
<dbReference type="GO" id="GO:0031522">
    <property type="term" value="C:cell envelope Sec protein transport complex"/>
    <property type="evidence" value="ECO:0007669"/>
    <property type="project" value="UniProtKB-ARBA"/>
</dbReference>
<evidence type="ECO:0000256" key="10">
    <source>
        <dbReference type="ARBA" id="ARBA00023136"/>
    </source>
</evidence>
<dbReference type="SMART" id="SM00957">
    <property type="entry name" value="SecA_DEAD"/>
    <property type="match status" value="1"/>
</dbReference>
<feature type="binding site" evidence="11">
    <location>
        <begin position="184"/>
        <end position="188"/>
    </location>
    <ligand>
        <name>ATP</name>
        <dbReference type="ChEBI" id="CHEBI:30616"/>
    </ligand>
</feature>
<dbReference type="SUPFAM" id="SSF52540">
    <property type="entry name" value="P-loop containing nucleoside triphosphate hydrolases"/>
    <property type="match status" value="2"/>
</dbReference>
<dbReference type="GO" id="GO:0005886">
    <property type="term" value="C:plasma membrane"/>
    <property type="evidence" value="ECO:0007669"/>
    <property type="project" value="UniProtKB-SubCell"/>
</dbReference>
<dbReference type="InterPro" id="IPR001650">
    <property type="entry name" value="Helicase_C-like"/>
</dbReference>
<name>A0A4P2QFH1_SORCE</name>
<comment type="similarity">
    <text evidence="1 11 12">Belongs to the SecA family.</text>
</comment>
<evidence type="ECO:0000256" key="8">
    <source>
        <dbReference type="ARBA" id="ARBA00022967"/>
    </source>
</evidence>
<dbReference type="PANTHER" id="PTHR30612:SF0">
    <property type="entry name" value="CHLOROPLAST PROTEIN-TRANSPORTING ATPASE"/>
    <property type="match status" value="1"/>
</dbReference>
<keyword evidence="10 11" id="KW-0472">Membrane</keyword>
<evidence type="ECO:0000256" key="3">
    <source>
        <dbReference type="ARBA" id="ARBA00022475"/>
    </source>
</evidence>
<comment type="subcellular location">
    <subcellularLocation>
        <location evidence="11">Cell membrane</location>
        <topology evidence="11">Peripheral membrane protein</topology>
        <orientation evidence="11">Cytoplasmic side</orientation>
    </subcellularLocation>
    <subcellularLocation>
        <location evidence="11">Cytoplasm</location>
    </subcellularLocation>
    <text evidence="11">Distribution is 50-50.</text>
</comment>
<evidence type="ECO:0000256" key="11">
    <source>
        <dbReference type="HAMAP-Rule" id="MF_01382"/>
    </source>
</evidence>
<dbReference type="GO" id="GO:0065002">
    <property type="term" value="P:intracellular protein transmembrane transport"/>
    <property type="evidence" value="ECO:0007669"/>
    <property type="project" value="UniProtKB-UniRule"/>
</dbReference>
<dbReference type="InterPro" id="IPR011116">
    <property type="entry name" value="SecA_Wing/Scaffold"/>
</dbReference>
<dbReference type="EMBL" id="CP012672">
    <property type="protein sequence ID" value="AUX27963.1"/>
    <property type="molecule type" value="Genomic_DNA"/>
</dbReference>
<evidence type="ECO:0000256" key="1">
    <source>
        <dbReference type="ARBA" id="ARBA00007650"/>
    </source>
</evidence>
<keyword evidence="4 11" id="KW-0963">Cytoplasm</keyword>
<protein>
    <recommendedName>
        <fullName evidence="11 12">Protein translocase subunit SecA</fullName>
        <ecNumber evidence="11">7.4.2.8</ecNumber>
    </recommendedName>
</protein>
<keyword evidence="3 11" id="KW-1003">Cell membrane</keyword>
<evidence type="ECO:0000256" key="5">
    <source>
        <dbReference type="ARBA" id="ARBA00022741"/>
    </source>
</evidence>
<dbReference type="FunFam" id="3.40.50.300:FF:000334">
    <property type="entry name" value="Protein translocase subunit SecA"/>
    <property type="match status" value="1"/>
</dbReference>
<dbReference type="FunFam" id="3.90.1440.10:FF:000001">
    <property type="entry name" value="Preprotein translocase subunit SecA"/>
    <property type="match status" value="1"/>
</dbReference>
<dbReference type="InterPro" id="IPR014001">
    <property type="entry name" value="Helicase_ATP-bd"/>
</dbReference>
<dbReference type="PANTHER" id="PTHR30612">
    <property type="entry name" value="SECA INNER MEMBRANE COMPONENT OF SEC PROTEIN SECRETION SYSTEM"/>
    <property type="match status" value="1"/>
</dbReference>
<feature type="domain" description="Helicase ATP-binding" evidence="14">
    <location>
        <begin position="168"/>
        <end position="326"/>
    </location>
</feature>
<dbReference type="Gene3D" id="3.40.50.300">
    <property type="entry name" value="P-loop containing nucleotide triphosphate hydrolases"/>
    <property type="match status" value="2"/>
</dbReference>
<evidence type="ECO:0000313" key="18">
    <source>
        <dbReference type="Proteomes" id="UP000295497"/>
    </source>
</evidence>